<evidence type="ECO:0000313" key="7">
    <source>
        <dbReference type="Proteomes" id="UP000677265"/>
    </source>
</evidence>
<protein>
    <submittedName>
        <fullName evidence="5">SCP2 sterol-binding domain-containing protein</fullName>
    </submittedName>
</protein>
<dbReference type="InterPro" id="IPR003033">
    <property type="entry name" value="SCP2_sterol-bd_dom"/>
</dbReference>
<evidence type="ECO:0000259" key="4">
    <source>
        <dbReference type="Pfam" id="PF02036"/>
    </source>
</evidence>
<dbReference type="EMBL" id="JAGYPE020000011">
    <property type="protein sequence ID" value="MCH6265633.1"/>
    <property type="molecule type" value="Genomic_DNA"/>
</dbReference>
<dbReference type="GO" id="GO:0016491">
    <property type="term" value="F:oxidoreductase activity"/>
    <property type="evidence" value="ECO:0007669"/>
    <property type="project" value="UniProtKB-KW"/>
</dbReference>
<evidence type="ECO:0000256" key="2">
    <source>
        <dbReference type="ARBA" id="ARBA00022857"/>
    </source>
</evidence>
<organism evidence="5">
    <name type="scientific">Neobacillus citreus</name>
    <dbReference type="NCBI Taxonomy" id="2833578"/>
    <lineage>
        <taxon>Bacteria</taxon>
        <taxon>Bacillati</taxon>
        <taxon>Bacillota</taxon>
        <taxon>Bacilli</taxon>
        <taxon>Bacillales</taxon>
        <taxon>Bacillaceae</taxon>
        <taxon>Neobacillus</taxon>
    </lineage>
</organism>
<evidence type="ECO:0000256" key="1">
    <source>
        <dbReference type="ARBA" id="ARBA00006484"/>
    </source>
</evidence>
<keyword evidence="3" id="KW-0560">Oxidoreductase</keyword>
<dbReference type="AlphaFoldDB" id="A0A942T894"/>
<dbReference type="PANTHER" id="PTHR42808">
    <property type="entry name" value="HYDROXYSTEROID DEHYDROGENASE-LIKE PROTEIN 2"/>
    <property type="match status" value="1"/>
</dbReference>
<keyword evidence="7" id="KW-1185">Reference proteome</keyword>
<dbReference type="InterPro" id="IPR036527">
    <property type="entry name" value="SCP2_sterol-bd_dom_sf"/>
</dbReference>
<dbReference type="RefSeq" id="WP_213146542.1">
    <property type="nucleotide sequence ID" value="NZ_JAGYPE020000011.1"/>
</dbReference>
<dbReference type="Pfam" id="PF02036">
    <property type="entry name" value="SCP2"/>
    <property type="match status" value="1"/>
</dbReference>
<gene>
    <name evidence="6" type="ORF">KHB02_008810</name>
    <name evidence="5" type="ORF">KHB02_35955</name>
</gene>
<proteinExistence type="inferred from homology"/>
<comment type="similarity">
    <text evidence="1">Belongs to the short-chain dehydrogenases/reductases (SDR) family.</text>
</comment>
<dbReference type="Gene3D" id="3.30.1050.10">
    <property type="entry name" value="SCP2 sterol-binding domain"/>
    <property type="match status" value="1"/>
</dbReference>
<sequence length="121" mass="13295">MSKTIEEYSLADLMKKIEETLNGNSGPIEGLQATYQFDITGDDGGTYQLQFQDGKSAVKEGSVTPADCTLIMSLKSFHQFMLGKLNGTMAFMTGKLKIKGDMGKALKIESILRQYNVKDSL</sequence>
<dbReference type="EMBL" id="JAGYPE010000007">
    <property type="protein sequence ID" value="MBS4186766.1"/>
    <property type="molecule type" value="Genomic_DNA"/>
</dbReference>
<feature type="domain" description="SCP2" evidence="4">
    <location>
        <begin position="23"/>
        <end position="112"/>
    </location>
</feature>
<dbReference type="SUPFAM" id="SSF55718">
    <property type="entry name" value="SCP-like"/>
    <property type="match status" value="1"/>
</dbReference>
<comment type="caution">
    <text evidence="5">The sequence shown here is derived from an EMBL/GenBank/DDBJ whole genome shotgun (WGS) entry which is preliminary data.</text>
</comment>
<dbReference type="InterPro" id="IPR051935">
    <property type="entry name" value="HSDL2"/>
</dbReference>
<keyword evidence="2" id="KW-0521">NADP</keyword>
<dbReference type="Proteomes" id="UP000677265">
    <property type="component" value="Unassembled WGS sequence"/>
</dbReference>
<reference evidence="5" key="1">
    <citation type="submission" date="2021-05" db="EMBL/GenBank/DDBJ databases">
        <title>Novel Bacillus species.</title>
        <authorList>
            <person name="Liu G."/>
        </authorList>
    </citation>
    <scope>NUCLEOTIDE SEQUENCE</scope>
    <source>
        <strain evidence="5 7">FJAT-50051</strain>
    </source>
</reference>
<evidence type="ECO:0000313" key="5">
    <source>
        <dbReference type="EMBL" id="MBS4186766.1"/>
    </source>
</evidence>
<dbReference type="PANTHER" id="PTHR42808:SF3">
    <property type="entry name" value="HYDROXYSTEROID DEHYDROGENASE-LIKE PROTEIN 2"/>
    <property type="match status" value="1"/>
</dbReference>
<evidence type="ECO:0000313" key="6">
    <source>
        <dbReference type="EMBL" id="MCH6265633.1"/>
    </source>
</evidence>
<evidence type="ECO:0000256" key="3">
    <source>
        <dbReference type="ARBA" id="ARBA00023002"/>
    </source>
</evidence>
<accession>A0A942T894</accession>
<name>A0A942T894_9BACI</name>